<dbReference type="EMBL" id="CP021255">
    <property type="protein sequence ID" value="AVD71109.1"/>
    <property type="molecule type" value="Genomic_DNA"/>
</dbReference>
<accession>A0A2L1GN60</accession>
<dbReference type="Pfam" id="PF13692">
    <property type="entry name" value="Glyco_trans_1_4"/>
    <property type="match status" value="1"/>
</dbReference>
<dbReference type="CDD" id="cd03801">
    <property type="entry name" value="GT4_PimA-like"/>
    <property type="match status" value="1"/>
</dbReference>
<reference evidence="1 2" key="1">
    <citation type="journal article" date="2018" name="MBio">
        <title>Insights into the evolution of host association through the isolation and characterization of a novel human periodontal pathobiont, Desulfobulbus oralis.</title>
        <authorList>
            <person name="Cross K.L."/>
            <person name="Chirania P."/>
            <person name="Xiong W."/>
            <person name="Beall C.J."/>
            <person name="Elkins J.G."/>
            <person name="Giannone R.J."/>
            <person name="Griffen A.L."/>
            <person name="Guss A.M."/>
            <person name="Hettich R.L."/>
            <person name="Joshi S.S."/>
            <person name="Mokrzan E.M."/>
            <person name="Martin R.K."/>
            <person name="Zhulin I.B."/>
            <person name="Leys E.J."/>
            <person name="Podar M."/>
        </authorList>
    </citation>
    <scope>NUCLEOTIDE SEQUENCE [LARGE SCALE GENOMIC DNA]</scope>
    <source>
        <strain evidence="1 2">ORNL</strain>
    </source>
</reference>
<dbReference type="AlphaFoldDB" id="A0A2L1GN60"/>
<proteinExistence type="predicted"/>
<dbReference type="Gene3D" id="3.40.50.2000">
    <property type="entry name" value="Glycogen Phosphorylase B"/>
    <property type="match status" value="2"/>
</dbReference>
<evidence type="ECO:0000313" key="2">
    <source>
        <dbReference type="Proteomes" id="UP000239867"/>
    </source>
</evidence>
<evidence type="ECO:0000313" key="1">
    <source>
        <dbReference type="EMBL" id="AVD71109.1"/>
    </source>
</evidence>
<dbReference type="RefSeq" id="WP_104936384.1">
    <property type="nucleotide sequence ID" value="NZ_CP021255.1"/>
</dbReference>
<dbReference type="Proteomes" id="UP000239867">
    <property type="component" value="Chromosome"/>
</dbReference>
<gene>
    <name evidence="1" type="ORF">CAY53_06110</name>
</gene>
<name>A0A2L1GN60_9BACT</name>
<dbReference type="KEGG" id="deo:CAY53_06110"/>
<organism evidence="1 2">
    <name type="scientific">Desulfobulbus oralis</name>
    <dbReference type="NCBI Taxonomy" id="1986146"/>
    <lineage>
        <taxon>Bacteria</taxon>
        <taxon>Pseudomonadati</taxon>
        <taxon>Thermodesulfobacteriota</taxon>
        <taxon>Desulfobulbia</taxon>
        <taxon>Desulfobulbales</taxon>
        <taxon>Desulfobulbaceae</taxon>
        <taxon>Desulfobulbus</taxon>
    </lineage>
</organism>
<sequence>MNLKNSNSGKTVLHILHSAALLSPSFGIIQQMQHEQNAANQLGISWEVKMYCPYNINSCYNIIYRDKKIKNENGDKFCSKIIPWIKLRYNYIRWLFQQQDHVDIFLLRYYVHDPFQLWFVKKCKKPVFFLHHTMEVPELTQYSKFIGLLRSILELIIGRYAIDNAKGIIGVTKEIVDYEISRTKKTKKTKFIYPNGILISNNILIDKRKKDIPEFIFVANFAPWHGLDILLKNITESNHQFVLHLVGKVPPQLDRFTNDPRVRLHGVLSQEQIKQLSAQCWVGLASFALYRNKMKQACPLKVREYLMLGLPVCGDFEDVFPVDVKFYKKNEGDIGELINFAFLVRDLGKEEVREMAKEWIDKKLFLSKLYYHLTACDDI</sequence>
<keyword evidence="2" id="KW-1185">Reference proteome</keyword>
<dbReference type="SUPFAM" id="SSF53756">
    <property type="entry name" value="UDP-Glycosyltransferase/glycogen phosphorylase"/>
    <property type="match status" value="1"/>
</dbReference>
<evidence type="ECO:0008006" key="3">
    <source>
        <dbReference type="Google" id="ProtNLM"/>
    </source>
</evidence>
<protein>
    <recommendedName>
        <fullName evidence="3">Glycosyltransferase subfamily 4-like N-terminal domain-containing protein</fullName>
    </recommendedName>
</protein>
<dbReference type="OrthoDB" id="5490313at2"/>